<proteinExistence type="predicted"/>
<accession>A0A0A8Y527</accession>
<dbReference type="EMBL" id="GBRH01278007">
    <property type="protein sequence ID" value="JAD19888.1"/>
    <property type="molecule type" value="Transcribed_RNA"/>
</dbReference>
<protein>
    <submittedName>
        <fullName evidence="1">Uncharacterized protein</fullName>
    </submittedName>
</protein>
<name>A0A0A8Y527_ARUDO</name>
<reference evidence="1" key="1">
    <citation type="submission" date="2014-09" db="EMBL/GenBank/DDBJ databases">
        <authorList>
            <person name="Magalhaes I.L.F."/>
            <person name="Oliveira U."/>
            <person name="Santos F.R."/>
            <person name="Vidigal T.H.D.A."/>
            <person name="Brescovit A.D."/>
            <person name="Santos A.J."/>
        </authorList>
    </citation>
    <scope>NUCLEOTIDE SEQUENCE</scope>
    <source>
        <tissue evidence="1">Shoot tissue taken approximately 20 cm above the soil surface</tissue>
    </source>
</reference>
<reference evidence="1" key="2">
    <citation type="journal article" date="2015" name="Data Brief">
        <title>Shoot transcriptome of the giant reed, Arundo donax.</title>
        <authorList>
            <person name="Barrero R.A."/>
            <person name="Guerrero F.D."/>
            <person name="Moolhuijzen P."/>
            <person name="Goolsby J.A."/>
            <person name="Tidwell J."/>
            <person name="Bellgard S.E."/>
            <person name="Bellgard M.I."/>
        </authorList>
    </citation>
    <scope>NUCLEOTIDE SEQUENCE</scope>
    <source>
        <tissue evidence="1">Shoot tissue taken approximately 20 cm above the soil surface</tissue>
    </source>
</reference>
<evidence type="ECO:0000313" key="1">
    <source>
        <dbReference type="EMBL" id="JAD19888.1"/>
    </source>
</evidence>
<organism evidence="1">
    <name type="scientific">Arundo donax</name>
    <name type="common">Giant reed</name>
    <name type="synonym">Donax arundinaceus</name>
    <dbReference type="NCBI Taxonomy" id="35708"/>
    <lineage>
        <taxon>Eukaryota</taxon>
        <taxon>Viridiplantae</taxon>
        <taxon>Streptophyta</taxon>
        <taxon>Embryophyta</taxon>
        <taxon>Tracheophyta</taxon>
        <taxon>Spermatophyta</taxon>
        <taxon>Magnoliopsida</taxon>
        <taxon>Liliopsida</taxon>
        <taxon>Poales</taxon>
        <taxon>Poaceae</taxon>
        <taxon>PACMAD clade</taxon>
        <taxon>Arundinoideae</taxon>
        <taxon>Arundineae</taxon>
        <taxon>Arundo</taxon>
    </lineage>
</organism>
<sequence length="35" mass="4122">MEAMLCFFLKLVGELPVIILRRNKRKKNKTKTNST</sequence>
<dbReference type="AlphaFoldDB" id="A0A0A8Y527"/>